<feature type="transmembrane region" description="Helical" evidence="1">
    <location>
        <begin position="236"/>
        <end position="259"/>
    </location>
</feature>
<feature type="transmembrane region" description="Helical" evidence="1">
    <location>
        <begin position="210"/>
        <end position="229"/>
    </location>
</feature>
<dbReference type="EMBL" id="JACHXW010000011">
    <property type="protein sequence ID" value="MBB3153635.1"/>
    <property type="molecule type" value="Genomic_DNA"/>
</dbReference>
<keyword evidence="1" id="KW-1133">Transmembrane helix</keyword>
<organism evidence="2 3">
    <name type="scientific">Paenibacillus endophyticus</name>
    <dbReference type="NCBI Taxonomy" id="1294268"/>
    <lineage>
        <taxon>Bacteria</taxon>
        <taxon>Bacillati</taxon>
        <taxon>Bacillota</taxon>
        <taxon>Bacilli</taxon>
        <taxon>Bacillales</taxon>
        <taxon>Paenibacillaceae</taxon>
        <taxon>Paenibacillus</taxon>
    </lineage>
</organism>
<accession>A0A7W5C9K8</accession>
<protein>
    <recommendedName>
        <fullName evidence="4">HupE/UreJ family protein</fullName>
    </recommendedName>
</protein>
<keyword evidence="1" id="KW-0812">Transmembrane</keyword>
<dbReference type="RefSeq" id="WP_183565601.1">
    <property type="nucleotide sequence ID" value="NZ_CBCSLB010000010.1"/>
</dbReference>
<comment type="caution">
    <text evidence="2">The sequence shown here is derived from an EMBL/GenBank/DDBJ whole genome shotgun (WGS) entry which is preliminary data.</text>
</comment>
<feature type="transmembrane region" description="Helical" evidence="1">
    <location>
        <begin position="357"/>
        <end position="374"/>
    </location>
</feature>
<evidence type="ECO:0000256" key="1">
    <source>
        <dbReference type="SAM" id="Phobius"/>
    </source>
</evidence>
<keyword evidence="1" id="KW-0472">Membrane</keyword>
<keyword evidence="3" id="KW-1185">Reference proteome</keyword>
<feature type="transmembrane region" description="Helical" evidence="1">
    <location>
        <begin position="326"/>
        <end position="348"/>
    </location>
</feature>
<reference evidence="2 3" key="1">
    <citation type="submission" date="2020-08" db="EMBL/GenBank/DDBJ databases">
        <title>Genomic Encyclopedia of Type Strains, Phase III (KMG-III): the genomes of soil and plant-associated and newly described type strains.</title>
        <authorList>
            <person name="Whitman W."/>
        </authorList>
    </citation>
    <scope>NUCLEOTIDE SEQUENCE [LARGE SCALE GENOMIC DNA]</scope>
    <source>
        <strain evidence="2 3">CECT 8234</strain>
    </source>
</reference>
<dbReference type="Proteomes" id="UP000518605">
    <property type="component" value="Unassembled WGS sequence"/>
</dbReference>
<evidence type="ECO:0008006" key="4">
    <source>
        <dbReference type="Google" id="ProtNLM"/>
    </source>
</evidence>
<name>A0A7W5C9K8_9BACL</name>
<evidence type="ECO:0000313" key="3">
    <source>
        <dbReference type="Proteomes" id="UP000518605"/>
    </source>
</evidence>
<dbReference type="InterPro" id="IPR032809">
    <property type="entry name" value="Put_HupE_UreJ"/>
</dbReference>
<feature type="transmembrane region" description="Helical" evidence="1">
    <location>
        <begin position="265"/>
        <end position="282"/>
    </location>
</feature>
<dbReference type="AlphaFoldDB" id="A0A7W5C9K8"/>
<proteinExistence type="predicted"/>
<dbReference type="Pfam" id="PF13795">
    <property type="entry name" value="HupE_UreJ_2"/>
    <property type="match status" value="1"/>
</dbReference>
<sequence length="385" mass="43968">MPLQWLRKLAPLILIVFIFSGGSHVSAHDMYLGGSKWAIGKDRILSTIELDPALFQEIRGIKGLKYDLDNLTNEQLYEIETKIIQPYINEKLSVSVNNRSYPIKVEKIEREGTFWKIWLKMSEVGLNWQENKVKIEYRLLFEETNNQHVNLGYIYFTDADDESVQEVFNYNQPDLQYTLDSRNTVWNFSDKTAALLSDISTFLLLGMKHILAGYAGFDHIAFLIALLVIGLSTRGALTIFASYTVSYSITLLLAAMQVVTLNSRYVESVIAFSICYIALENLLAKQINYRWLVTFMFGLAHGFGFANDLQGFIAGKSNLVHSVVSFHVGVELGQLMIFLIILLLIYLIKKKLPMRKVTAVTSVFIFIAGFIWFVDRVFNLHLVPF</sequence>
<feature type="transmembrane region" description="Helical" evidence="1">
    <location>
        <begin position="289"/>
        <end position="306"/>
    </location>
</feature>
<evidence type="ECO:0000313" key="2">
    <source>
        <dbReference type="EMBL" id="MBB3153635.1"/>
    </source>
</evidence>
<gene>
    <name evidence="2" type="ORF">FHS16_003710</name>
</gene>